<feature type="signal peptide" evidence="1">
    <location>
        <begin position="1"/>
        <end position="23"/>
    </location>
</feature>
<sequence>MTGKLTALELVLTFLTMLGPATKESLAAVCVLFEALLSYDYETGKFEKCAANKVTGVMGHLIEMAVLYGVQCNAKQLEKLGGRRAILRLILGPVIEELELNDLDRMRDEAVEAMMVLTFKPLDEVQNMLAAWAEQAVKDGRYQSRVYAWAGIPMEMANETGNTESSVDLKGPAVEEEVAVAVSKPCTPGLEIVFTLLEMFGPVTEKSIGATSVLFNAVLGYSEATRKFNKATLEMVPGMSEQLCSLARLYGIRCEPWMLHTSLGARAILQQMAGPIIDEYSPAVLKDARDEAENVLIMIKCWSLEEIQTAVSAWAYEARRDGRYQTRVSHWTGRPVEYFDAHVTRNDGLQAMPLAETQPGHGADDAASGSLKEAPMYLEIATSNTVVGLVTAQALLAMDILPKQGATITTLFPTPVDVCLGRPATCSMPFFYSTGFPSLDKTTTTGFVCDKGRLDDAKELMSAEDEEDYHRMIGFQFPTHSSYVPGLDASSQSTPTANSGSPVLDQCAITRCSAEMAGWKKELQYATKQARVKEQKAMFEPHAAAWEDEQLSGWLTAIERGGQGQDQLGMSVDIVKGKEIGKERFGDDKASNSDNGMNILKVVGRLFGFA</sequence>
<protein>
    <submittedName>
        <fullName evidence="2">Uncharacterized protein</fullName>
    </submittedName>
</protein>
<proteinExistence type="predicted"/>
<dbReference type="Proteomes" id="UP000663826">
    <property type="component" value="Unassembled WGS sequence"/>
</dbReference>
<organism evidence="2 3">
    <name type="scientific">Rhizoctonia solani</name>
    <dbReference type="NCBI Taxonomy" id="456999"/>
    <lineage>
        <taxon>Eukaryota</taxon>
        <taxon>Fungi</taxon>
        <taxon>Dikarya</taxon>
        <taxon>Basidiomycota</taxon>
        <taxon>Agaricomycotina</taxon>
        <taxon>Agaricomycetes</taxon>
        <taxon>Cantharellales</taxon>
        <taxon>Ceratobasidiaceae</taxon>
        <taxon>Rhizoctonia</taxon>
    </lineage>
</organism>
<feature type="chain" id="PRO_5034409493" evidence="1">
    <location>
        <begin position="24"/>
        <end position="610"/>
    </location>
</feature>
<comment type="caution">
    <text evidence="2">The sequence shown here is derived from an EMBL/GenBank/DDBJ whole genome shotgun (WGS) entry which is preliminary data.</text>
</comment>
<dbReference type="EMBL" id="CAJMWQ010001281">
    <property type="protein sequence ID" value="CAE6444267.1"/>
    <property type="molecule type" value="Genomic_DNA"/>
</dbReference>
<reference evidence="2" key="1">
    <citation type="submission" date="2021-01" db="EMBL/GenBank/DDBJ databases">
        <authorList>
            <person name="Kaushik A."/>
        </authorList>
    </citation>
    <scope>NUCLEOTIDE SEQUENCE</scope>
    <source>
        <strain evidence="2">AG1-1B</strain>
    </source>
</reference>
<evidence type="ECO:0000313" key="2">
    <source>
        <dbReference type="EMBL" id="CAE6444267.1"/>
    </source>
</evidence>
<gene>
    <name evidence="2" type="ORF">RDB_LOCUS72890</name>
</gene>
<evidence type="ECO:0000256" key="1">
    <source>
        <dbReference type="SAM" id="SignalP"/>
    </source>
</evidence>
<dbReference type="AlphaFoldDB" id="A0A8H3AZZ1"/>
<keyword evidence="1" id="KW-0732">Signal</keyword>
<name>A0A8H3AZZ1_9AGAM</name>
<evidence type="ECO:0000313" key="3">
    <source>
        <dbReference type="Proteomes" id="UP000663826"/>
    </source>
</evidence>
<accession>A0A8H3AZZ1</accession>